<keyword evidence="1" id="KW-0812">Transmembrane</keyword>
<organism evidence="2 3">
    <name type="scientific">Paracidobacterium acidisoli</name>
    <dbReference type="NCBI Taxonomy" id="2303751"/>
    <lineage>
        <taxon>Bacteria</taxon>
        <taxon>Pseudomonadati</taxon>
        <taxon>Acidobacteriota</taxon>
        <taxon>Terriglobia</taxon>
        <taxon>Terriglobales</taxon>
        <taxon>Acidobacteriaceae</taxon>
        <taxon>Paracidobacterium</taxon>
    </lineage>
</organism>
<feature type="transmembrane region" description="Helical" evidence="1">
    <location>
        <begin position="363"/>
        <end position="382"/>
    </location>
</feature>
<reference evidence="2 3" key="1">
    <citation type="submission" date="2018-08" db="EMBL/GenBank/DDBJ databases">
        <title>Acidipila sp. 4G-K13, an acidobacterium isolated from forest soil.</title>
        <authorList>
            <person name="Gao Z.-H."/>
            <person name="Qiu L.-H."/>
        </authorList>
    </citation>
    <scope>NUCLEOTIDE SEQUENCE [LARGE SCALE GENOMIC DNA]</scope>
    <source>
        <strain evidence="2 3">4G-K13</strain>
    </source>
</reference>
<dbReference type="AlphaFoldDB" id="A0A372IPQ2"/>
<keyword evidence="1" id="KW-0472">Membrane</keyword>
<protein>
    <recommendedName>
        <fullName evidence="4">Glycosyltransferase RgtA/B/C/D-like domain-containing protein</fullName>
    </recommendedName>
</protein>
<feature type="transmembrane region" description="Helical" evidence="1">
    <location>
        <begin position="184"/>
        <end position="201"/>
    </location>
</feature>
<gene>
    <name evidence="2" type="ORF">D0Y96_08965</name>
</gene>
<accession>A0A372IPQ2</accession>
<feature type="transmembrane region" description="Helical" evidence="1">
    <location>
        <begin position="146"/>
        <end position="164"/>
    </location>
</feature>
<dbReference type="EMBL" id="QVQT01000003">
    <property type="protein sequence ID" value="RFU16864.1"/>
    <property type="molecule type" value="Genomic_DNA"/>
</dbReference>
<evidence type="ECO:0000256" key="1">
    <source>
        <dbReference type="SAM" id="Phobius"/>
    </source>
</evidence>
<comment type="caution">
    <text evidence="2">The sequence shown here is derived from an EMBL/GenBank/DDBJ whole genome shotgun (WGS) entry which is preliminary data.</text>
</comment>
<feature type="transmembrane region" description="Helical" evidence="1">
    <location>
        <begin position="388"/>
        <end position="407"/>
    </location>
</feature>
<keyword evidence="1" id="KW-1133">Transmembrane helix</keyword>
<evidence type="ECO:0000313" key="3">
    <source>
        <dbReference type="Proteomes" id="UP000264702"/>
    </source>
</evidence>
<feature type="transmembrane region" description="Helical" evidence="1">
    <location>
        <begin position="116"/>
        <end position="134"/>
    </location>
</feature>
<feature type="transmembrane region" description="Helical" evidence="1">
    <location>
        <begin position="24"/>
        <end position="43"/>
    </location>
</feature>
<feature type="transmembrane region" description="Helical" evidence="1">
    <location>
        <begin position="213"/>
        <end position="233"/>
    </location>
</feature>
<name>A0A372IPQ2_9BACT</name>
<dbReference type="OrthoDB" id="120137at2"/>
<sequence>MTLPINAQAAEGRFSTGKISGSPYILPAFLLLVLLAGLAGAVGTHFSTPMPVYWIDAQEFARNAKIADTFTPDFYPALLGESLRLFGAHGPIFLQWVIYEIFAITVYGVFRLLNVSRLAASVFALAIALCPDMVTGISKIWDMDASCAALAVLVFCMLLLWRGVSLPKAILTGIVWGAGIAVRPNLPFLGIPLALVLWTALPAGRQRFGRFALYLLLMSALGVATLASLSSFAHGAPYWAKNGPYNFFAGANEFTGNSLRQYLNGEPSIEEALHKAGVAYTTDQHADPAMQKLYMQYGLQFVHTHTATWLFDYGALKCFTMLRPDTKVHSLRSAEGLIRLLISIALPLWLIVLFLSRRMGWRIFDTFTLVLAVCYTVPFLLTNSDPRFGFALNLFLWMAVLARLYAWRMEASSTGSRPPRERVPESSRAA</sequence>
<proteinExistence type="predicted"/>
<dbReference type="RefSeq" id="WP_117299032.1">
    <property type="nucleotide sequence ID" value="NZ_QVQT02000003.1"/>
</dbReference>
<evidence type="ECO:0000313" key="2">
    <source>
        <dbReference type="EMBL" id="RFU16864.1"/>
    </source>
</evidence>
<feature type="transmembrane region" description="Helical" evidence="1">
    <location>
        <begin position="92"/>
        <end position="110"/>
    </location>
</feature>
<evidence type="ECO:0008006" key="4">
    <source>
        <dbReference type="Google" id="ProtNLM"/>
    </source>
</evidence>
<keyword evidence="3" id="KW-1185">Reference proteome</keyword>
<feature type="transmembrane region" description="Helical" evidence="1">
    <location>
        <begin position="337"/>
        <end position="356"/>
    </location>
</feature>
<dbReference type="Proteomes" id="UP000264702">
    <property type="component" value="Unassembled WGS sequence"/>
</dbReference>